<name>A0AAD3QXU3_LATJO</name>
<gene>
    <name evidence="2" type="ORF">AKAME5_000168200</name>
</gene>
<reference evidence="2" key="1">
    <citation type="submission" date="2022-08" db="EMBL/GenBank/DDBJ databases">
        <title>Genome sequencing of akame (Lates japonicus).</title>
        <authorList>
            <person name="Hashiguchi Y."/>
            <person name="Takahashi H."/>
        </authorList>
    </citation>
    <scope>NUCLEOTIDE SEQUENCE</scope>
    <source>
        <strain evidence="2">Kochi</strain>
    </source>
</reference>
<feature type="compositionally biased region" description="Basic and acidic residues" evidence="1">
    <location>
        <begin position="57"/>
        <end position="68"/>
    </location>
</feature>
<protein>
    <submittedName>
        <fullName evidence="2">A-kinase anchor protein 6-like protein</fullName>
    </submittedName>
</protein>
<comment type="caution">
    <text evidence="2">The sequence shown here is derived from an EMBL/GenBank/DDBJ whole genome shotgun (WGS) entry which is preliminary data.</text>
</comment>
<accession>A0AAD3QXU3</accession>
<sequence>MVLTRKPAEYLLKENLEVVFTGPWLQTELVLTYLPCSEPSDSCQYFASRDPIPNQAPKEEKRGEDRTSSVMSLEEKWCAAVSVAAGRRGVVMRTLILIPGRVWPVQNLLRGRMFGRY</sequence>
<dbReference type="AlphaFoldDB" id="A0AAD3QXU3"/>
<organism evidence="2 3">
    <name type="scientific">Lates japonicus</name>
    <name type="common">Japanese lates</name>
    <dbReference type="NCBI Taxonomy" id="270547"/>
    <lineage>
        <taxon>Eukaryota</taxon>
        <taxon>Metazoa</taxon>
        <taxon>Chordata</taxon>
        <taxon>Craniata</taxon>
        <taxon>Vertebrata</taxon>
        <taxon>Euteleostomi</taxon>
        <taxon>Actinopterygii</taxon>
        <taxon>Neopterygii</taxon>
        <taxon>Teleostei</taxon>
        <taxon>Neoteleostei</taxon>
        <taxon>Acanthomorphata</taxon>
        <taxon>Carangaria</taxon>
        <taxon>Carangaria incertae sedis</taxon>
        <taxon>Centropomidae</taxon>
        <taxon>Lates</taxon>
    </lineage>
</organism>
<evidence type="ECO:0000313" key="3">
    <source>
        <dbReference type="Proteomes" id="UP001279410"/>
    </source>
</evidence>
<proteinExistence type="predicted"/>
<keyword evidence="3" id="KW-1185">Reference proteome</keyword>
<dbReference type="EMBL" id="BRZM01000004">
    <property type="protein sequence ID" value="GLD47535.1"/>
    <property type="molecule type" value="Genomic_DNA"/>
</dbReference>
<feature type="region of interest" description="Disordered" evidence="1">
    <location>
        <begin position="47"/>
        <end position="68"/>
    </location>
</feature>
<dbReference type="Proteomes" id="UP001279410">
    <property type="component" value="Unassembled WGS sequence"/>
</dbReference>
<evidence type="ECO:0000313" key="2">
    <source>
        <dbReference type="EMBL" id="GLD47535.1"/>
    </source>
</evidence>
<evidence type="ECO:0000256" key="1">
    <source>
        <dbReference type="SAM" id="MobiDB-lite"/>
    </source>
</evidence>